<feature type="transmembrane region" description="Helical" evidence="1">
    <location>
        <begin position="6"/>
        <end position="29"/>
    </location>
</feature>
<name>A0A2N3V3B7_9BACT</name>
<organism evidence="2 3">
    <name type="scientific">Pontibacter ramchanderi</name>
    <dbReference type="NCBI Taxonomy" id="1179743"/>
    <lineage>
        <taxon>Bacteria</taxon>
        <taxon>Pseudomonadati</taxon>
        <taxon>Bacteroidota</taxon>
        <taxon>Cytophagia</taxon>
        <taxon>Cytophagales</taxon>
        <taxon>Hymenobacteraceae</taxon>
        <taxon>Pontibacter</taxon>
    </lineage>
</organism>
<keyword evidence="1" id="KW-1133">Transmembrane helix</keyword>
<comment type="caution">
    <text evidence="2">The sequence shown here is derived from an EMBL/GenBank/DDBJ whole genome shotgun (WGS) entry which is preliminary data.</text>
</comment>
<dbReference type="EMBL" id="PJMU01000001">
    <property type="protein sequence ID" value="PKV76121.1"/>
    <property type="molecule type" value="Genomic_DNA"/>
</dbReference>
<evidence type="ECO:0000313" key="3">
    <source>
        <dbReference type="Proteomes" id="UP000233782"/>
    </source>
</evidence>
<dbReference type="RefSeq" id="WP_101443284.1">
    <property type="nucleotide sequence ID" value="NZ_PJMU01000001.1"/>
</dbReference>
<evidence type="ECO:0000256" key="1">
    <source>
        <dbReference type="SAM" id="Phobius"/>
    </source>
</evidence>
<feature type="transmembrane region" description="Helical" evidence="1">
    <location>
        <begin position="113"/>
        <end position="138"/>
    </location>
</feature>
<dbReference type="Pfam" id="PF11026">
    <property type="entry name" value="DUF2721"/>
    <property type="match status" value="1"/>
</dbReference>
<dbReference type="AlphaFoldDB" id="A0A2N3V3B7"/>
<keyword evidence="1" id="KW-0812">Transmembrane</keyword>
<dbReference type="InterPro" id="IPR021279">
    <property type="entry name" value="DUF2721"/>
</dbReference>
<dbReference type="Proteomes" id="UP000233782">
    <property type="component" value="Unassembled WGS sequence"/>
</dbReference>
<feature type="transmembrane region" description="Helical" evidence="1">
    <location>
        <begin position="88"/>
        <end position="107"/>
    </location>
</feature>
<sequence>MDNLSSALTILSAMITPAILIMASGSLILTTSQRLSRSMERVRKLNELYRTLTSKEELTQADLGEKAFLLELLMRATRRCRLLQRAMTSLYLTLGVFVATSIAIALLDVLNLPYAWAVTLLSLIGAGFLFYASLLLIVESRIALQAVDREMDWVMRVSK</sequence>
<accession>A0A2N3V3B7</accession>
<keyword evidence="3" id="KW-1185">Reference proteome</keyword>
<keyword evidence="1" id="KW-0472">Membrane</keyword>
<reference evidence="2 3" key="1">
    <citation type="submission" date="2017-12" db="EMBL/GenBank/DDBJ databases">
        <title>Genomic Encyclopedia of Type Strains, Phase III (KMG-III): the genomes of soil and plant-associated and newly described type strains.</title>
        <authorList>
            <person name="Whitman W."/>
        </authorList>
    </citation>
    <scope>NUCLEOTIDE SEQUENCE [LARGE SCALE GENOMIC DNA]</scope>
    <source>
        <strain evidence="2 3">LP43</strain>
    </source>
</reference>
<protein>
    <submittedName>
        <fullName evidence="2">Uncharacterized protein DUF2721</fullName>
    </submittedName>
</protein>
<dbReference type="OrthoDB" id="794540at2"/>
<proteinExistence type="predicted"/>
<evidence type="ECO:0000313" key="2">
    <source>
        <dbReference type="EMBL" id="PKV76121.1"/>
    </source>
</evidence>
<gene>
    <name evidence="2" type="ORF">BD749_1071</name>
</gene>